<evidence type="ECO:0008006" key="3">
    <source>
        <dbReference type="Google" id="ProtNLM"/>
    </source>
</evidence>
<gene>
    <name evidence="1" type="ORF">BE17_04450</name>
</gene>
<comment type="caution">
    <text evidence="1">The sequence shown here is derived from an EMBL/GenBank/DDBJ whole genome shotgun (WGS) entry which is preliminary data.</text>
</comment>
<dbReference type="Proteomes" id="UP000075635">
    <property type="component" value="Unassembled WGS sequence"/>
</dbReference>
<evidence type="ECO:0000313" key="1">
    <source>
        <dbReference type="EMBL" id="KYF81269.1"/>
    </source>
</evidence>
<sequence>MVGQRYSRTGLLDRSVQQRDARLFILATEGAVTEPQYFRGLQERDIVDRLRVKIEVIPTPLDAGTSAPRYVLDRLSEVASQYNLIADDELWLIIDADRVWERHLPQVTREAFQKGFFVAVSRPCFELWLLLHVSDDVTSISTCADCSRALRIQLGRYNKSNLDMDHFPRSAVLDAIRRASALDPGGDRWPQSTGAHVYQLASRLLGTAGS</sequence>
<accession>A0A150RLV2</accession>
<evidence type="ECO:0000313" key="2">
    <source>
        <dbReference type="Proteomes" id="UP000075635"/>
    </source>
</evidence>
<dbReference type="InterPro" id="IPR025591">
    <property type="entry name" value="RloB"/>
</dbReference>
<organism evidence="1 2">
    <name type="scientific">Sorangium cellulosum</name>
    <name type="common">Polyangium cellulosum</name>
    <dbReference type="NCBI Taxonomy" id="56"/>
    <lineage>
        <taxon>Bacteria</taxon>
        <taxon>Pseudomonadati</taxon>
        <taxon>Myxococcota</taxon>
        <taxon>Polyangia</taxon>
        <taxon>Polyangiales</taxon>
        <taxon>Polyangiaceae</taxon>
        <taxon>Sorangium</taxon>
    </lineage>
</organism>
<name>A0A150RLV2_SORCE</name>
<dbReference type="AlphaFoldDB" id="A0A150RLV2"/>
<proteinExistence type="predicted"/>
<reference evidence="1 2" key="1">
    <citation type="submission" date="2014-02" db="EMBL/GenBank/DDBJ databases">
        <title>The small core and large imbalanced accessory genome model reveals a collaborative survival strategy of Sorangium cellulosum strains in nature.</title>
        <authorList>
            <person name="Han K."/>
            <person name="Peng R."/>
            <person name="Blom J."/>
            <person name="Li Y.-Z."/>
        </authorList>
    </citation>
    <scope>NUCLEOTIDE SEQUENCE [LARGE SCALE GENOMIC DNA]</scope>
    <source>
        <strain evidence="1 2">So0011-07</strain>
    </source>
</reference>
<dbReference type="EMBL" id="JEMB01002423">
    <property type="protein sequence ID" value="KYF81269.1"/>
    <property type="molecule type" value="Genomic_DNA"/>
</dbReference>
<protein>
    <recommendedName>
        <fullName evidence="3">Abortive phage resistance protein</fullName>
    </recommendedName>
</protein>
<dbReference type="Pfam" id="PF13707">
    <property type="entry name" value="RloB"/>
    <property type="match status" value="1"/>
</dbReference>